<organism evidence="7 8">
    <name type="scientific">Goodfellowiella coeruleoviolacea</name>
    <dbReference type="NCBI Taxonomy" id="334858"/>
    <lineage>
        <taxon>Bacteria</taxon>
        <taxon>Bacillati</taxon>
        <taxon>Actinomycetota</taxon>
        <taxon>Actinomycetes</taxon>
        <taxon>Pseudonocardiales</taxon>
        <taxon>Pseudonocardiaceae</taxon>
        <taxon>Goodfellowiella</taxon>
    </lineage>
</organism>
<accession>A0AAE3KGR2</accession>
<comment type="caution">
    <text evidence="7">The sequence shown here is derived from an EMBL/GenBank/DDBJ whole genome shotgun (WGS) entry which is preliminary data.</text>
</comment>
<keyword evidence="8" id="KW-1185">Reference proteome</keyword>
<dbReference type="PANTHER" id="PTHR46577">
    <property type="entry name" value="HTH-TYPE TRANSCRIPTIONAL REGULATORY PROTEIN GABR"/>
    <property type="match status" value="1"/>
</dbReference>
<dbReference type="SUPFAM" id="SSF53383">
    <property type="entry name" value="PLP-dependent transferases"/>
    <property type="match status" value="1"/>
</dbReference>
<dbReference type="InterPro" id="IPR004839">
    <property type="entry name" value="Aminotransferase_I/II_large"/>
</dbReference>
<dbReference type="GO" id="GO:0008483">
    <property type="term" value="F:transaminase activity"/>
    <property type="evidence" value="ECO:0007669"/>
    <property type="project" value="UniProtKB-KW"/>
</dbReference>
<keyword evidence="5" id="KW-0804">Transcription</keyword>
<feature type="domain" description="HTH gntR-type" evidence="6">
    <location>
        <begin position="22"/>
        <end position="90"/>
    </location>
</feature>
<dbReference type="GO" id="GO:0030170">
    <property type="term" value="F:pyridoxal phosphate binding"/>
    <property type="evidence" value="ECO:0007669"/>
    <property type="project" value="InterPro"/>
</dbReference>
<evidence type="ECO:0000256" key="5">
    <source>
        <dbReference type="ARBA" id="ARBA00023163"/>
    </source>
</evidence>
<dbReference type="Gene3D" id="3.40.640.10">
    <property type="entry name" value="Type I PLP-dependent aspartate aminotransferase-like (Major domain)"/>
    <property type="match status" value="1"/>
</dbReference>
<evidence type="ECO:0000256" key="4">
    <source>
        <dbReference type="ARBA" id="ARBA00023125"/>
    </source>
</evidence>
<dbReference type="CDD" id="cd07377">
    <property type="entry name" value="WHTH_GntR"/>
    <property type="match status" value="1"/>
</dbReference>
<keyword evidence="4" id="KW-0238">DNA-binding</keyword>
<reference evidence="7" key="1">
    <citation type="submission" date="2022-06" db="EMBL/GenBank/DDBJ databases">
        <title>Genomic Encyclopedia of Archaeal and Bacterial Type Strains, Phase II (KMG-II): from individual species to whole genera.</title>
        <authorList>
            <person name="Goeker M."/>
        </authorList>
    </citation>
    <scope>NUCLEOTIDE SEQUENCE</scope>
    <source>
        <strain evidence="7">DSM 43935</strain>
    </source>
</reference>
<dbReference type="PRINTS" id="PR00035">
    <property type="entry name" value="HTHGNTR"/>
</dbReference>
<dbReference type="SUPFAM" id="SSF46785">
    <property type="entry name" value="Winged helix' DNA-binding domain"/>
    <property type="match status" value="1"/>
</dbReference>
<dbReference type="RefSeq" id="WP_253770728.1">
    <property type="nucleotide sequence ID" value="NZ_JAMTCK010000005.1"/>
</dbReference>
<keyword evidence="2" id="KW-0663">Pyridoxal phosphate</keyword>
<dbReference type="InterPro" id="IPR000524">
    <property type="entry name" value="Tscrpt_reg_HTH_GntR"/>
</dbReference>
<evidence type="ECO:0000256" key="3">
    <source>
        <dbReference type="ARBA" id="ARBA00023015"/>
    </source>
</evidence>
<evidence type="ECO:0000256" key="2">
    <source>
        <dbReference type="ARBA" id="ARBA00022898"/>
    </source>
</evidence>
<dbReference type="AlphaFoldDB" id="A0AAE3KGR2"/>
<dbReference type="PROSITE" id="PS50949">
    <property type="entry name" value="HTH_GNTR"/>
    <property type="match status" value="1"/>
</dbReference>
<dbReference type="Gene3D" id="1.10.10.10">
    <property type="entry name" value="Winged helix-like DNA-binding domain superfamily/Winged helix DNA-binding domain"/>
    <property type="match status" value="1"/>
</dbReference>
<evidence type="ECO:0000313" key="8">
    <source>
        <dbReference type="Proteomes" id="UP001206128"/>
    </source>
</evidence>
<dbReference type="EMBL" id="JAMTCK010000005">
    <property type="protein sequence ID" value="MCP2165679.1"/>
    <property type="molecule type" value="Genomic_DNA"/>
</dbReference>
<dbReference type="InterPro" id="IPR015424">
    <property type="entry name" value="PyrdxlP-dep_Trfase"/>
</dbReference>
<evidence type="ECO:0000256" key="1">
    <source>
        <dbReference type="ARBA" id="ARBA00005384"/>
    </source>
</evidence>
<sequence>MAREWSTLRELLLPAVAGASRGRRGRVLEAELRAAIRAGRLPPATRLPATRDLAGQLGLARGTVTAAYAQLIAEGYLVARHGSGTRVAEAATVGGPVASGTVASGPVAGDPAAGPAAGGVGVPGAADAVLATPAPARPRWRFDLRTGLPALGAFPRADWVAATRAGLAGLSSEALGYPDPAGLPELRRELVGYLGRVRAVAATPGRVVITNGSTEGLALVARVLRAAGHRVVAVEHPSHPGQRELLRVHGLTPVPVPVDEDGIDVTALAATGARAVVVTSAHQFPLGVVLAPHRRHALLAWARNRDAVVVEDDYDAEHRYDRPALGAVQALAPERVVYLGSVSKVLAPALRIGWLVAPARLAADLVELKRLNDLGCGTLPQAAFAHLLRAGGYDRHLRRTRALYRRRRDALVAALAEHLPHWHPVGVAAGLHVVVRLPDGTDDTALRERLARHGIHAPALADFAPAPVAAPFPGLVLGYTALSPDRLRAAVAEIARLARGG</sequence>
<dbReference type="InterPro" id="IPR051446">
    <property type="entry name" value="HTH_trans_reg/aminotransferase"/>
</dbReference>
<dbReference type="InterPro" id="IPR036390">
    <property type="entry name" value="WH_DNA-bd_sf"/>
</dbReference>
<dbReference type="Proteomes" id="UP001206128">
    <property type="component" value="Unassembled WGS sequence"/>
</dbReference>
<name>A0AAE3KGR2_9PSEU</name>
<dbReference type="GO" id="GO:0003700">
    <property type="term" value="F:DNA-binding transcription factor activity"/>
    <property type="evidence" value="ECO:0007669"/>
    <property type="project" value="InterPro"/>
</dbReference>
<keyword evidence="3" id="KW-0805">Transcription regulation</keyword>
<protein>
    <submittedName>
        <fullName evidence="7">GntR family transcriptional regulator / MocR family aminotransferase</fullName>
    </submittedName>
</protein>
<gene>
    <name evidence="7" type="ORF">LX83_002537</name>
</gene>
<dbReference type="GO" id="GO:0003677">
    <property type="term" value="F:DNA binding"/>
    <property type="evidence" value="ECO:0007669"/>
    <property type="project" value="UniProtKB-KW"/>
</dbReference>
<comment type="similarity">
    <text evidence="1">In the C-terminal section; belongs to the class-I pyridoxal-phosphate-dependent aminotransferase family.</text>
</comment>
<dbReference type="InterPro" id="IPR015421">
    <property type="entry name" value="PyrdxlP-dep_Trfase_major"/>
</dbReference>
<dbReference type="SMART" id="SM00345">
    <property type="entry name" value="HTH_GNTR"/>
    <property type="match status" value="1"/>
</dbReference>
<dbReference type="Pfam" id="PF00392">
    <property type="entry name" value="GntR"/>
    <property type="match status" value="1"/>
</dbReference>
<evidence type="ECO:0000259" key="6">
    <source>
        <dbReference type="PROSITE" id="PS50949"/>
    </source>
</evidence>
<dbReference type="PANTHER" id="PTHR46577:SF1">
    <property type="entry name" value="HTH-TYPE TRANSCRIPTIONAL REGULATORY PROTEIN GABR"/>
    <property type="match status" value="1"/>
</dbReference>
<keyword evidence="7" id="KW-0808">Transferase</keyword>
<dbReference type="CDD" id="cd00609">
    <property type="entry name" value="AAT_like"/>
    <property type="match status" value="1"/>
</dbReference>
<keyword evidence="7" id="KW-0032">Aminotransferase</keyword>
<proteinExistence type="inferred from homology"/>
<dbReference type="InterPro" id="IPR036388">
    <property type="entry name" value="WH-like_DNA-bd_sf"/>
</dbReference>
<dbReference type="Pfam" id="PF00155">
    <property type="entry name" value="Aminotran_1_2"/>
    <property type="match status" value="1"/>
</dbReference>
<evidence type="ECO:0000313" key="7">
    <source>
        <dbReference type="EMBL" id="MCP2165679.1"/>
    </source>
</evidence>